<dbReference type="InterPro" id="IPR008042">
    <property type="entry name" value="Retrotrans_Pao"/>
</dbReference>
<proteinExistence type="predicted"/>
<dbReference type="RefSeq" id="XP_022316603.1">
    <property type="nucleotide sequence ID" value="XM_022460895.1"/>
</dbReference>
<dbReference type="GeneID" id="111120168"/>
<dbReference type="OrthoDB" id="6092644at2759"/>
<evidence type="ECO:0000313" key="2">
    <source>
        <dbReference type="Proteomes" id="UP000694844"/>
    </source>
</evidence>
<protein>
    <submittedName>
        <fullName evidence="3">Uncharacterized protein LOC111120168</fullName>
    </submittedName>
</protein>
<dbReference type="Proteomes" id="UP000694844">
    <property type="component" value="Chromosome 2"/>
</dbReference>
<feature type="domain" description="DUF5641" evidence="1">
    <location>
        <begin position="620"/>
        <end position="701"/>
    </location>
</feature>
<dbReference type="KEGG" id="cvn:111120168"/>
<dbReference type="Pfam" id="PF05380">
    <property type="entry name" value="Peptidase_A17"/>
    <property type="match status" value="1"/>
</dbReference>
<keyword evidence="2" id="KW-1185">Reference proteome</keyword>
<name>A0A8B8CL79_CRAVI</name>
<dbReference type="PANTHER" id="PTHR47331">
    <property type="entry name" value="PHD-TYPE DOMAIN-CONTAINING PROTEIN"/>
    <property type="match status" value="1"/>
</dbReference>
<dbReference type="Pfam" id="PF18701">
    <property type="entry name" value="DUF5641"/>
    <property type="match status" value="1"/>
</dbReference>
<gene>
    <name evidence="3" type="primary">LOC111120168</name>
</gene>
<dbReference type="AlphaFoldDB" id="A0A8B8CL79"/>
<reference evidence="3" key="1">
    <citation type="submission" date="2025-08" db="UniProtKB">
        <authorList>
            <consortium name="RefSeq"/>
        </authorList>
    </citation>
    <scope>IDENTIFICATION</scope>
    <source>
        <tissue evidence="3">Whole sample</tissue>
    </source>
</reference>
<evidence type="ECO:0000313" key="3">
    <source>
        <dbReference type="RefSeq" id="XP_022316603.1"/>
    </source>
</evidence>
<organism evidence="2 3">
    <name type="scientific">Crassostrea virginica</name>
    <name type="common">Eastern oyster</name>
    <dbReference type="NCBI Taxonomy" id="6565"/>
    <lineage>
        <taxon>Eukaryota</taxon>
        <taxon>Metazoa</taxon>
        <taxon>Spiralia</taxon>
        <taxon>Lophotrochozoa</taxon>
        <taxon>Mollusca</taxon>
        <taxon>Bivalvia</taxon>
        <taxon>Autobranchia</taxon>
        <taxon>Pteriomorphia</taxon>
        <taxon>Ostreida</taxon>
        <taxon>Ostreoidea</taxon>
        <taxon>Ostreidae</taxon>
        <taxon>Crassostrea</taxon>
    </lineage>
</organism>
<sequence length="713" mass="81728">MCLGSPSPAIATLGLRKIADMSEESHGSDVIRRNFYLDDGLASCSTDREAIDLMCKTQDAMKQYGNLRLHKVATNSEEVMKAFEPQDLAQDIYDLNLDEDQLVHRLREVDSKGLVTETANWDEPLPEHILSTWRTWSSNLKTLEEVHIPRVTVPHLSKAVRRELWTYSDVSEKAIAAVSYLKVFYQDGSARTGFVLGKAKVARVSGHTIPRLELCAAVLAIDISQIAIEHMDMTFDSVKYFPDSRVVLGYIHNDKRHFLCMYQTEWREFEVSVSLSSGNLYRHTSTLLMREPHADKEIRPVCLKTECKPLLGTFRYERFSSWDRLVDSIALLQSFLAYKKTDKSRVFLKSVKSFQRAENFVIRTVQQETYNEEITSLSSSEPIPRNSSILALNPYLDDEGIIRVGGRLGHLKDTFCKNPILIPGKHHIATLLIRRCHELVQHQGRHFTEGKVRSMGFWLTGCKRLTSSLIHKCVTCRRQRGRFANQKMSDLPVDRTEPGQPPFTSVGVDIFGPWEVRDSLDIQPAPCITYGRRVERMIGVTRRILNSMMMEHAAQGLTHEVLTTFLAEASAIINSRPLTSIPSDPDSPFILTPSILLTRKTDTVSEAVCDTDVKDLLKVQWRRVQHLAKMFWDRWKKEYLHTLQTRKKRHQDQRNVSVGDVVLLKNVETHRNQCPLGRVIKTFPSKDDLVRKVEVRVRKDDKMTSYIRLVQNL</sequence>
<accession>A0A8B8CL79</accession>
<dbReference type="PANTHER" id="PTHR47331:SF6">
    <property type="entry name" value="DOUBLECORTIN DOMAIN-CONTAINING PROTEIN"/>
    <property type="match status" value="1"/>
</dbReference>
<dbReference type="InterPro" id="IPR040676">
    <property type="entry name" value="DUF5641"/>
</dbReference>
<evidence type="ECO:0000259" key="1">
    <source>
        <dbReference type="Pfam" id="PF18701"/>
    </source>
</evidence>